<dbReference type="Pfam" id="PF01367">
    <property type="entry name" value="5_3_exonuc"/>
    <property type="match status" value="1"/>
</dbReference>
<evidence type="ECO:0000259" key="2">
    <source>
        <dbReference type="Pfam" id="PF01367"/>
    </source>
</evidence>
<dbReference type="InterPro" id="IPR036279">
    <property type="entry name" value="5-3_exonuclease_C_sf"/>
</dbReference>
<evidence type="ECO:0000313" key="3">
    <source>
        <dbReference type="EMBL" id="TSA78611.1"/>
    </source>
</evidence>
<dbReference type="EMBL" id="VKDB01000070">
    <property type="protein sequence ID" value="TSA78611.1"/>
    <property type="molecule type" value="Genomic_DNA"/>
</dbReference>
<proteinExistence type="predicted"/>
<feature type="domain" description="5'-3' exonuclease" evidence="2">
    <location>
        <begin position="55"/>
        <end position="136"/>
    </location>
</feature>
<dbReference type="Proteomes" id="UP000316092">
    <property type="component" value="Unassembled WGS sequence"/>
</dbReference>
<organism evidence="3 4">
    <name type="scientific">Deinococcus detaillensis</name>
    <dbReference type="NCBI Taxonomy" id="2592048"/>
    <lineage>
        <taxon>Bacteria</taxon>
        <taxon>Thermotogati</taxon>
        <taxon>Deinococcota</taxon>
        <taxon>Deinococci</taxon>
        <taxon>Deinococcales</taxon>
        <taxon>Deinococcaceae</taxon>
        <taxon>Deinococcus</taxon>
    </lineage>
</organism>
<dbReference type="SUPFAM" id="SSF47807">
    <property type="entry name" value="5' to 3' exonuclease, C-terminal subdomain"/>
    <property type="match status" value="1"/>
</dbReference>
<protein>
    <recommendedName>
        <fullName evidence="2">5'-3' exonuclease domain-containing protein</fullName>
    </recommendedName>
</protein>
<dbReference type="InterPro" id="IPR020045">
    <property type="entry name" value="DNA_polI_H3TH"/>
</dbReference>
<dbReference type="SMART" id="SM00279">
    <property type="entry name" value="HhH2"/>
    <property type="match status" value="1"/>
</dbReference>
<accession>A0A553UF06</accession>
<gene>
    <name evidence="3" type="ORF">FNU79_18815</name>
</gene>
<dbReference type="AlphaFoldDB" id="A0A553UF06"/>
<dbReference type="GO" id="GO:0003824">
    <property type="term" value="F:catalytic activity"/>
    <property type="evidence" value="ECO:0007669"/>
    <property type="project" value="InterPro"/>
</dbReference>
<evidence type="ECO:0000256" key="1">
    <source>
        <dbReference type="SAM" id="MobiDB-lite"/>
    </source>
</evidence>
<keyword evidence="4" id="KW-1185">Reference proteome</keyword>
<dbReference type="GO" id="GO:0003677">
    <property type="term" value="F:DNA binding"/>
    <property type="evidence" value="ECO:0007669"/>
    <property type="project" value="InterPro"/>
</dbReference>
<dbReference type="CDD" id="cd09898">
    <property type="entry name" value="H3TH_53EXO"/>
    <property type="match status" value="1"/>
</dbReference>
<sequence length="140" mass="15047">MPFYRSAADHLQQRQRFAGPGLRRAGGQRHVRAAFGSGQLPRAGASGGAGQEESTPHRIALLHALQGDASDGLKGVPGIGPVAAARLAGDHPSMKAIYRNLNKLQKSDRMSLEYAGEEYALLMETLTTLRFDAPVKRVQT</sequence>
<dbReference type="OrthoDB" id="9806424at2"/>
<dbReference type="InterPro" id="IPR008918">
    <property type="entry name" value="HhH2"/>
</dbReference>
<feature type="region of interest" description="Disordered" evidence="1">
    <location>
        <begin position="34"/>
        <end position="54"/>
    </location>
</feature>
<name>A0A553UF06_9DEIO</name>
<reference evidence="3 4" key="1">
    <citation type="submission" date="2019-07" db="EMBL/GenBank/DDBJ databases">
        <title>Deinococcus detaillus sp. nov., isolated from humus soil in Antarctica.</title>
        <authorList>
            <person name="Zhang K."/>
        </authorList>
    </citation>
    <scope>NUCLEOTIDE SEQUENCE [LARGE SCALE GENOMIC DNA]</scope>
    <source>
        <strain evidence="3 4">H1</strain>
    </source>
</reference>
<evidence type="ECO:0000313" key="4">
    <source>
        <dbReference type="Proteomes" id="UP000316092"/>
    </source>
</evidence>
<comment type="caution">
    <text evidence="3">The sequence shown here is derived from an EMBL/GenBank/DDBJ whole genome shotgun (WGS) entry which is preliminary data.</text>
</comment>
<dbReference type="Gene3D" id="1.10.150.20">
    <property type="entry name" value="5' to 3' exonuclease, C-terminal subdomain"/>
    <property type="match status" value="1"/>
</dbReference>